<protein>
    <submittedName>
        <fullName evidence="2">Beta-lactamase</fullName>
    </submittedName>
</protein>
<dbReference type="PANTHER" id="PTHR46825:SF9">
    <property type="entry name" value="BETA-LACTAMASE-RELATED DOMAIN-CONTAINING PROTEIN"/>
    <property type="match status" value="1"/>
</dbReference>
<comment type="caution">
    <text evidence="2">The sequence shown here is derived from an EMBL/GenBank/DDBJ whole genome shotgun (WGS) entry which is preliminary data.</text>
</comment>
<accession>A1ZVC7</accession>
<feature type="domain" description="Beta-lactamase-related" evidence="1">
    <location>
        <begin position="24"/>
        <end position="361"/>
    </location>
</feature>
<dbReference type="AlphaFoldDB" id="A1ZVC7"/>
<dbReference type="InterPro" id="IPR050491">
    <property type="entry name" value="AmpC-like"/>
</dbReference>
<dbReference type="SUPFAM" id="SSF56601">
    <property type="entry name" value="beta-lactamase/transpeptidase-like"/>
    <property type="match status" value="1"/>
</dbReference>
<sequence>MVYLISVTQAQTLKEWKRTVVPEFKKLAKEHSWVGASLCLTQNGQVVDFRTAGYMDRENKRLNTKRTIFNWGSITKTITAVCIMRLRDENKLKLEDPVTKHIPEFRWLRSDSIGVDIETVTIKHLLTHTSGIDLRKNWVFYNDFADKHHRPLRWKQIAAILPYCKLKRIPGSKFEYSNFGFILLGRVVENVMREPYTSYVYKNIFMPLGMNTAHFGISPPHIKALRSISYYQSGKDATIKRAERIKHHNYGIGNPVGGLYASIDDMTKYIMFLAGTSDAKLQQKYNLVLKNETIGEMIKGEVYLRKPRDFHSKIGLGIYSTEYKGQKVNYHDGVQFGFLSFMFLDRKDNVGVLMVTNTQTRKILRQFYRTAQSPINGQFFLRWTPSAKKKK</sequence>
<keyword evidence="3" id="KW-1185">Reference proteome</keyword>
<name>A1ZVC7_MICM2</name>
<evidence type="ECO:0000313" key="3">
    <source>
        <dbReference type="Proteomes" id="UP000004095"/>
    </source>
</evidence>
<evidence type="ECO:0000313" key="2">
    <source>
        <dbReference type="EMBL" id="EAY25625.1"/>
    </source>
</evidence>
<organism evidence="2 3">
    <name type="scientific">Microscilla marina ATCC 23134</name>
    <dbReference type="NCBI Taxonomy" id="313606"/>
    <lineage>
        <taxon>Bacteria</taxon>
        <taxon>Pseudomonadati</taxon>
        <taxon>Bacteroidota</taxon>
        <taxon>Cytophagia</taxon>
        <taxon>Cytophagales</taxon>
        <taxon>Microscillaceae</taxon>
        <taxon>Microscilla</taxon>
    </lineage>
</organism>
<dbReference type="EMBL" id="AAWS01000045">
    <property type="protein sequence ID" value="EAY25625.1"/>
    <property type="molecule type" value="Genomic_DNA"/>
</dbReference>
<dbReference type="eggNOG" id="COG1680">
    <property type="taxonomic scope" value="Bacteria"/>
</dbReference>
<dbReference type="InterPro" id="IPR012338">
    <property type="entry name" value="Beta-lactam/transpept-like"/>
</dbReference>
<evidence type="ECO:0000259" key="1">
    <source>
        <dbReference type="Pfam" id="PF00144"/>
    </source>
</evidence>
<dbReference type="PANTHER" id="PTHR46825">
    <property type="entry name" value="D-ALANYL-D-ALANINE-CARBOXYPEPTIDASE/ENDOPEPTIDASE AMPH"/>
    <property type="match status" value="1"/>
</dbReference>
<proteinExistence type="predicted"/>
<dbReference type="InterPro" id="IPR001466">
    <property type="entry name" value="Beta-lactam-related"/>
</dbReference>
<dbReference type="Gene3D" id="3.40.710.10">
    <property type="entry name" value="DD-peptidase/beta-lactamase superfamily"/>
    <property type="match status" value="1"/>
</dbReference>
<reference evidence="2 3" key="1">
    <citation type="submission" date="2007-01" db="EMBL/GenBank/DDBJ databases">
        <authorList>
            <person name="Haygood M."/>
            <person name="Podell S."/>
            <person name="Anderson C."/>
            <person name="Hopkinson B."/>
            <person name="Roe K."/>
            <person name="Barbeau K."/>
            <person name="Gaasterland T."/>
            <person name="Ferriera S."/>
            <person name="Johnson J."/>
            <person name="Kravitz S."/>
            <person name="Beeson K."/>
            <person name="Sutton G."/>
            <person name="Rogers Y.-H."/>
            <person name="Friedman R."/>
            <person name="Frazier M."/>
            <person name="Venter J.C."/>
        </authorList>
    </citation>
    <scope>NUCLEOTIDE SEQUENCE [LARGE SCALE GENOMIC DNA]</scope>
    <source>
        <strain evidence="2 3">ATCC 23134</strain>
    </source>
</reference>
<dbReference type="Proteomes" id="UP000004095">
    <property type="component" value="Unassembled WGS sequence"/>
</dbReference>
<gene>
    <name evidence="2" type="ORF">M23134_07276</name>
</gene>
<dbReference type="Pfam" id="PF00144">
    <property type="entry name" value="Beta-lactamase"/>
    <property type="match status" value="1"/>
</dbReference>